<name>O18464_HERMO</name>
<accession>O18464</accession>
<dbReference type="SMART" id="SM00181">
    <property type="entry name" value="EGF"/>
    <property type="match status" value="4"/>
</dbReference>
<feature type="domain" description="EGF-like" evidence="2">
    <location>
        <begin position="289"/>
        <end position="325"/>
    </location>
</feature>
<evidence type="ECO:0000256" key="1">
    <source>
        <dbReference type="SAM" id="SignalP"/>
    </source>
</evidence>
<evidence type="ECO:0000313" key="3">
    <source>
        <dbReference type="EMBL" id="AAB67704.1"/>
    </source>
</evidence>
<sequence>MFAFLRIICFCFVGGAIAIDCPMGKIEIPPCGSPFLNKTDDCVPMNECLEKIQCPAGRVGTTCKPCDVTCENYRKPCLLICELGLYCTCPVGQVAKSREDPTCVPVSSCPSPALDCPMGKLESPPCGIPLMKDPDGECVPIDDCLKKIECPAGMVGTSCNPCDVTCEDYDEPCPLICEMGLYCTCPAGHVLISREDATCVPISSCPSAENEMSCGKSQSPPCGVCPSTCDKPTNVCPAICNLEETCVCAPGTLPRSDVNDTCVSINECIGNFQCPPDRVGTACEPCDANCENLSTAACPLICKIGFYCACPDGQVAKSKEDLTCVPISSCTAPDEFE</sequence>
<keyword evidence="1" id="KW-0732">Signal</keyword>
<dbReference type="EMBL" id="U82540">
    <property type="protein sequence ID" value="AAB67704.1"/>
    <property type="molecule type" value="mRNA"/>
</dbReference>
<feature type="signal peptide" evidence="1">
    <location>
        <begin position="1"/>
        <end position="18"/>
    </location>
</feature>
<gene>
    <name evidence="3" type="primary">HmEGFL-1</name>
</gene>
<protein>
    <submittedName>
        <fullName evidence="3">Uncharacterized protein HmEGFL-1</fullName>
    </submittedName>
</protein>
<dbReference type="AlphaFoldDB" id="O18464"/>
<proteinExistence type="evidence at transcript level"/>
<dbReference type="InterPro" id="IPR000742">
    <property type="entry name" value="EGF"/>
</dbReference>
<dbReference type="SUPFAM" id="SSF57567">
    <property type="entry name" value="Serine protease inhibitors"/>
    <property type="match status" value="3"/>
</dbReference>
<feature type="domain" description="EGF-like" evidence="2">
    <location>
        <begin position="69"/>
        <end position="104"/>
    </location>
</feature>
<dbReference type="InterPro" id="IPR036084">
    <property type="entry name" value="Ser_inhib-like_sf"/>
</dbReference>
<feature type="chain" id="PRO_5004157155" evidence="1">
    <location>
        <begin position="19"/>
        <end position="337"/>
    </location>
</feature>
<evidence type="ECO:0000259" key="2">
    <source>
        <dbReference type="SMART" id="SM00181"/>
    </source>
</evidence>
<feature type="domain" description="EGF-like" evidence="2">
    <location>
        <begin position="228"/>
        <end position="263"/>
    </location>
</feature>
<dbReference type="Gene3D" id="2.10.25.10">
    <property type="entry name" value="Laminin"/>
    <property type="match status" value="2"/>
</dbReference>
<feature type="domain" description="EGF-like" evidence="2">
    <location>
        <begin position="165"/>
        <end position="200"/>
    </location>
</feature>
<reference evidence="3" key="1">
    <citation type="journal article" date="1997" name="Dev. Dyn.">
        <title>Novel gene containing multiple epidermal growth factor-like motifs transiently expressed in the papillae of the ascidian tadpole larvae.</title>
        <authorList>
            <person name="Arnold J.M."/>
            <person name="Eri R."/>
            <person name="Degnan B.M."/>
            <person name="Lavin M.F."/>
        </authorList>
    </citation>
    <scope>NUCLEOTIDE SEQUENCE</scope>
    <source>
        <strain evidence="3">Curvata</strain>
    </source>
</reference>
<organism evidence="3">
    <name type="scientific">Herdmania momus</name>
    <name type="common">Brown sea squirt</name>
    <name type="synonym">Cynthia momus</name>
    <dbReference type="NCBI Taxonomy" id="7733"/>
    <lineage>
        <taxon>Eukaryota</taxon>
        <taxon>Metazoa</taxon>
        <taxon>Chordata</taxon>
        <taxon>Tunicata</taxon>
        <taxon>Ascidiacea</taxon>
        <taxon>Stolidobranchia</taxon>
        <taxon>Pyuridae</taxon>
        <taxon>Herdmania</taxon>
    </lineage>
</organism>